<accession>A0A0E0A4M0</accession>
<reference evidence="2" key="1">
    <citation type="submission" date="2015-04" db="UniProtKB">
        <authorList>
            <consortium name="EnsemblPlants"/>
        </authorList>
    </citation>
    <scope>IDENTIFICATION</scope>
</reference>
<feature type="transmembrane region" description="Helical" evidence="1">
    <location>
        <begin position="196"/>
        <end position="216"/>
    </location>
</feature>
<evidence type="ECO:0000313" key="3">
    <source>
        <dbReference type="Proteomes" id="UP000026961"/>
    </source>
</evidence>
<dbReference type="Proteomes" id="UP000026961">
    <property type="component" value="Chromosome 6"/>
</dbReference>
<evidence type="ECO:0000313" key="2">
    <source>
        <dbReference type="EnsemblPlants" id="OGLUM06G02190.2"/>
    </source>
</evidence>
<dbReference type="EnsemblPlants" id="OGLUM06G02190.2">
    <property type="protein sequence ID" value="OGLUM06G02190.2"/>
    <property type="gene ID" value="OGLUM06G02190"/>
</dbReference>
<keyword evidence="3" id="KW-1185">Reference proteome</keyword>
<sequence>MVSSKQWCPSDEKGKDKISSFRFRWPPTRTHTTQATENIYAKTTSKFLKSISPIRRSPRRRTAGGGGSGTACLLLRMEKNKYIGGGYLLSEEEALGGGQLIDEAKEMARKKDLELEAECFVSASTSRMLLVEVFSGELVHMDGELALAVALNNVLSWAVGLCPNLITAAFSCFCMYKKKKECAMRLARRQLAVSNIFSRQISFCFPFVTCYVKVIWFL</sequence>
<protein>
    <submittedName>
        <fullName evidence="2">Uncharacterized protein</fullName>
    </submittedName>
</protein>
<organism evidence="2">
    <name type="scientific">Oryza glumipatula</name>
    <dbReference type="NCBI Taxonomy" id="40148"/>
    <lineage>
        <taxon>Eukaryota</taxon>
        <taxon>Viridiplantae</taxon>
        <taxon>Streptophyta</taxon>
        <taxon>Embryophyta</taxon>
        <taxon>Tracheophyta</taxon>
        <taxon>Spermatophyta</taxon>
        <taxon>Magnoliopsida</taxon>
        <taxon>Liliopsida</taxon>
        <taxon>Poales</taxon>
        <taxon>Poaceae</taxon>
        <taxon>BOP clade</taxon>
        <taxon>Oryzoideae</taxon>
        <taxon>Oryzeae</taxon>
        <taxon>Oryzinae</taxon>
        <taxon>Oryza</taxon>
    </lineage>
</organism>
<feature type="transmembrane region" description="Helical" evidence="1">
    <location>
        <begin position="154"/>
        <end position="176"/>
    </location>
</feature>
<dbReference type="AlphaFoldDB" id="A0A0E0A4M0"/>
<reference evidence="2" key="2">
    <citation type="submission" date="2018-05" db="EMBL/GenBank/DDBJ databases">
        <title>OgluRS3 (Oryza glumaepatula Reference Sequence Version 3).</title>
        <authorList>
            <person name="Zhang J."/>
            <person name="Kudrna D."/>
            <person name="Lee S."/>
            <person name="Talag J."/>
            <person name="Welchert J."/>
            <person name="Wing R.A."/>
        </authorList>
    </citation>
    <scope>NUCLEOTIDE SEQUENCE [LARGE SCALE GENOMIC DNA]</scope>
</reference>
<proteinExistence type="predicted"/>
<keyword evidence="1" id="KW-0812">Transmembrane</keyword>
<name>A0A0E0A4M0_9ORYZ</name>
<dbReference type="Gramene" id="OGLUM06G02190.2">
    <property type="protein sequence ID" value="OGLUM06G02190.2"/>
    <property type="gene ID" value="OGLUM06G02190"/>
</dbReference>
<keyword evidence="1" id="KW-1133">Transmembrane helix</keyword>
<evidence type="ECO:0000256" key="1">
    <source>
        <dbReference type="SAM" id="Phobius"/>
    </source>
</evidence>
<keyword evidence="1" id="KW-0472">Membrane</keyword>